<dbReference type="CDD" id="cd04860">
    <property type="entry name" value="AE_Prim_S"/>
    <property type="match status" value="1"/>
</dbReference>
<comment type="similarity">
    <text evidence="1 10">Belongs to the eukaryotic-type primase small subunit family.</text>
</comment>
<reference evidence="12" key="1">
    <citation type="journal article" date="2021" name="Open Biol.">
        <title>Shared evolutionary footprints suggest mitochondrial oxidative damage underlies multiple complex I losses in fungi.</title>
        <authorList>
            <person name="Schikora-Tamarit M.A."/>
            <person name="Marcet-Houben M."/>
            <person name="Nosek J."/>
            <person name="Gabaldon T."/>
        </authorList>
    </citation>
    <scope>NUCLEOTIDE SEQUENCE</scope>
    <source>
        <strain evidence="12">CBS6075</strain>
    </source>
</reference>
<dbReference type="Pfam" id="PF01896">
    <property type="entry name" value="DNA_primase_S"/>
    <property type="match status" value="1"/>
</dbReference>
<dbReference type="Gene3D" id="3.90.920.10">
    <property type="entry name" value="DNA primase, PRIM domain"/>
    <property type="match status" value="1"/>
</dbReference>
<dbReference type="InterPro" id="IPR014052">
    <property type="entry name" value="DNA_primase_ssu_euk/arc"/>
</dbReference>
<evidence type="ECO:0000313" key="13">
    <source>
        <dbReference type="Proteomes" id="UP000769157"/>
    </source>
</evidence>
<evidence type="ECO:0000256" key="4">
    <source>
        <dbReference type="ARBA" id="ARBA00022679"/>
    </source>
</evidence>
<dbReference type="NCBIfam" id="TIGR00335">
    <property type="entry name" value="primase_sml"/>
    <property type="match status" value="1"/>
</dbReference>
<keyword evidence="2 10" id="KW-0240">DNA-directed RNA polymerase</keyword>
<evidence type="ECO:0000313" key="12">
    <source>
        <dbReference type="EMBL" id="KAH3660098.1"/>
    </source>
</evidence>
<dbReference type="GO" id="GO:0005658">
    <property type="term" value="C:alpha DNA polymerase:primase complex"/>
    <property type="evidence" value="ECO:0007669"/>
    <property type="project" value="UniProtKB-ARBA"/>
</dbReference>
<dbReference type="RefSeq" id="XP_046057809.1">
    <property type="nucleotide sequence ID" value="XM_046208685.1"/>
</dbReference>
<keyword evidence="5" id="KW-0548">Nucleotidyltransferase</keyword>
<proteinExistence type="inferred from homology"/>
<evidence type="ECO:0000256" key="10">
    <source>
        <dbReference type="RuleBase" id="RU003514"/>
    </source>
</evidence>
<dbReference type="Proteomes" id="UP000769157">
    <property type="component" value="Unassembled WGS sequence"/>
</dbReference>
<protein>
    <recommendedName>
        <fullName evidence="10">DNA primase</fullName>
        <ecNumber evidence="10">2.7.7.-</ecNumber>
    </recommendedName>
</protein>
<evidence type="ECO:0000256" key="9">
    <source>
        <dbReference type="ARBA" id="ARBA00023163"/>
    </source>
</evidence>
<dbReference type="GeneID" id="70239267"/>
<dbReference type="AlphaFoldDB" id="A0A9P8NTJ6"/>
<dbReference type="OrthoDB" id="19606at2759"/>
<dbReference type="EMBL" id="JAEUBE010000511">
    <property type="protein sequence ID" value="KAH3660098.1"/>
    <property type="molecule type" value="Genomic_DNA"/>
</dbReference>
<evidence type="ECO:0000256" key="7">
    <source>
        <dbReference type="ARBA" id="ARBA00022723"/>
    </source>
</evidence>
<dbReference type="SUPFAM" id="SSF56747">
    <property type="entry name" value="Prim-pol domain"/>
    <property type="match status" value="1"/>
</dbReference>
<dbReference type="PANTHER" id="PTHR10536">
    <property type="entry name" value="DNA PRIMASE SMALL SUBUNIT"/>
    <property type="match status" value="1"/>
</dbReference>
<evidence type="ECO:0000256" key="2">
    <source>
        <dbReference type="ARBA" id="ARBA00022478"/>
    </source>
</evidence>
<evidence type="ECO:0000256" key="8">
    <source>
        <dbReference type="ARBA" id="ARBA00022833"/>
    </source>
</evidence>
<reference evidence="12" key="2">
    <citation type="submission" date="2021-01" db="EMBL/GenBank/DDBJ databases">
        <authorList>
            <person name="Schikora-Tamarit M.A."/>
        </authorList>
    </citation>
    <scope>NUCLEOTIDE SEQUENCE</scope>
    <source>
        <strain evidence="12">CBS6075</strain>
    </source>
</reference>
<accession>A0A9P8NTJ6</accession>
<keyword evidence="7" id="KW-0479">Metal-binding</keyword>
<feature type="region of interest" description="Disordered" evidence="11">
    <location>
        <begin position="1"/>
        <end position="29"/>
    </location>
</feature>
<evidence type="ECO:0000256" key="5">
    <source>
        <dbReference type="ARBA" id="ARBA00022695"/>
    </source>
</evidence>
<keyword evidence="3 10" id="KW-0639">Primosome</keyword>
<evidence type="ECO:0000256" key="11">
    <source>
        <dbReference type="SAM" id="MobiDB-lite"/>
    </source>
</evidence>
<keyword evidence="9" id="KW-0804">Transcription</keyword>
<feature type="compositionally biased region" description="Polar residues" evidence="11">
    <location>
        <begin position="1"/>
        <end position="10"/>
    </location>
</feature>
<keyword evidence="13" id="KW-1185">Reference proteome</keyword>
<dbReference type="EC" id="2.7.7.-" evidence="10"/>
<evidence type="ECO:0000256" key="3">
    <source>
        <dbReference type="ARBA" id="ARBA00022515"/>
    </source>
</evidence>
<name>A0A9P8NTJ6_9ASCO</name>
<evidence type="ECO:0000256" key="6">
    <source>
        <dbReference type="ARBA" id="ARBA00022705"/>
    </source>
</evidence>
<dbReference type="InterPro" id="IPR002755">
    <property type="entry name" value="DNA_primase_S"/>
</dbReference>
<sequence>MPNLENSSPGETEMTPEPSSQPNHELSSPVADVSLKNYKPSTADMVYYYEHFLPFKSIFLWLNHSQATQTDFTMREFAFEYKSGAYQRYNSFHSVSEFKQTVIKAQPTRFEVGAVYPVEPRMRKSVSKVLMKPQAKEFVLDIDLTDYDDVRTCCSGTGICPKCWRFITLAVKIVHRALREDFGFEHMIWVFSGRRGVHCWVSDYRARILDETRRRAIVEYLDVLNVKSKKTLSLKKPYHPHVERAFDVLRDEFVDLILKVQDPWSIPERAESMARSLPDYKLASTLIKHWKEEPDRSSADKWRDVDTFYQQLKIRSFDLQDWKKETIFATMYPRLDVEVSRQMNHLLKSPFCIHPGTGNVCVPFDPSEKEFDPFVDTANLGSLVGSNETDWQKTELKNSIDLFNKFVNGLVNEEMRQKRNREDEKENLEF</sequence>
<keyword evidence="4 10" id="KW-0808">Transferase</keyword>
<comment type="caution">
    <text evidence="12">The sequence shown here is derived from an EMBL/GenBank/DDBJ whole genome shotgun (WGS) entry which is preliminary data.</text>
</comment>
<evidence type="ECO:0000256" key="1">
    <source>
        <dbReference type="ARBA" id="ARBA00009762"/>
    </source>
</evidence>
<keyword evidence="8" id="KW-0862">Zinc</keyword>
<dbReference type="FunFam" id="3.90.920.10:FF:000003">
    <property type="entry name" value="DNA primase"/>
    <property type="match status" value="1"/>
</dbReference>
<gene>
    <name evidence="12" type="ORF">OGAPHI_007303</name>
</gene>
<dbReference type="GO" id="GO:0003899">
    <property type="term" value="F:DNA-directed RNA polymerase activity"/>
    <property type="evidence" value="ECO:0007669"/>
    <property type="project" value="InterPro"/>
</dbReference>
<keyword evidence="6 10" id="KW-0235">DNA replication</keyword>
<dbReference type="GO" id="GO:0006269">
    <property type="term" value="P:DNA replication, synthesis of primer"/>
    <property type="evidence" value="ECO:0007669"/>
    <property type="project" value="UniProtKB-KW"/>
</dbReference>
<dbReference type="GO" id="GO:0046872">
    <property type="term" value="F:metal ion binding"/>
    <property type="evidence" value="ECO:0007669"/>
    <property type="project" value="UniProtKB-KW"/>
</dbReference>
<organism evidence="12 13">
    <name type="scientific">Ogataea philodendri</name>
    <dbReference type="NCBI Taxonomy" id="1378263"/>
    <lineage>
        <taxon>Eukaryota</taxon>
        <taxon>Fungi</taxon>
        <taxon>Dikarya</taxon>
        <taxon>Ascomycota</taxon>
        <taxon>Saccharomycotina</taxon>
        <taxon>Pichiomycetes</taxon>
        <taxon>Pichiales</taxon>
        <taxon>Pichiaceae</taxon>
        <taxon>Ogataea</taxon>
    </lineage>
</organism>
<feature type="compositionally biased region" description="Polar residues" evidence="11">
    <location>
        <begin position="17"/>
        <end position="26"/>
    </location>
</feature>